<gene>
    <name evidence="2" type="ORF">CDD81_5627</name>
</gene>
<name>A0A2C5Y7G4_9HYPO</name>
<evidence type="ECO:0000313" key="3">
    <source>
        <dbReference type="Proteomes" id="UP000226192"/>
    </source>
</evidence>
<dbReference type="AlphaFoldDB" id="A0A2C5Y7G4"/>
<sequence length="73" mass="8373">MDPTSTALSPATTRHMQIVWDRHNAETRHPVFFTQRLRKTRHLQTPTMPPSSPIAQGYAYQDQNKTQGTTPKL</sequence>
<protein>
    <submittedName>
        <fullName evidence="2">Uncharacterized protein</fullName>
    </submittedName>
</protein>
<keyword evidence="3" id="KW-1185">Reference proteome</keyword>
<organism evidence="2 3">
    <name type="scientific">Ophiocordyceps australis</name>
    <dbReference type="NCBI Taxonomy" id="1399860"/>
    <lineage>
        <taxon>Eukaryota</taxon>
        <taxon>Fungi</taxon>
        <taxon>Dikarya</taxon>
        <taxon>Ascomycota</taxon>
        <taxon>Pezizomycotina</taxon>
        <taxon>Sordariomycetes</taxon>
        <taxon>Hypocreomycetidae</taxon>
        <taxon>Hypocreales</taxon>
        <taxon>Ophiocordycipitaceae</taxon>
        <taxon>Ophiocordyceps</taxon>
    </lineage>
</organism>
<evidence type="ECO:0000313" key="2">
    <source>
        <dbReference type="EMBL" id="PHH63646.1"/>
    </source>
</evidence>
<evidence type="ECO:0000256" key="1">
    <source>
        <dbReference type="SAM" id="MobiDB-lite"/>
    </source>
</evidence>
<comment type="caution">
    <text evidence="2">The sequence shown here is derived from an EMBL/GenBank/DDBJ whole genome shotgun (WGS) entry which is preliminary data.</text>
</comment>
<feature type="compositionally biased region" description="Polar residues" evidence="1">
    <location>
        <begin position="61"/>
        <end position="73"/>
    </location>
</feature>
<reference evidence="2 3" key="1">
    <citation type="submission" date="2017-06" db="EMBL/GenBank/DDBJ databases">
        <title>Ant-infecting Ophiocordyceps genomes reveal a high diversity of potential behavioral manipulation genes and a possible major role for enterotoxins.</title>
        <authorList>
            <person name="De Bekker C."/>
            <person name="Evans H.C."/>
            <person name="Brachmann A."/>
            <person name="Hughes D.P."/>
        </authorList>
    </citation>
    <scope>NUCLEOTIDE SEQUENCE [LARGE SCALE GENOMIC DNA]</scope>
    <source>
        <strain evidence="2 3">Map64</strain>
    </source>
</reference>
<accession>A0A2C5Y7G4</accession>
<feature type="region of interest" description="Disordered" evidence="1">
    <location>
        <begin position="33"/>
        <end position="73"/>
    </location>
</feature>
<dbReference type="Proteomes" id="UP000226192">
    <property type="component" value="Unassembled WGS sequence"/>
</dbReference>
<dbReference type="OrthoDB" id="3535086at2759"/>
<proteinExistence type="predicted"/>
<dbReference type="EMBL" id="NJET01000045">
    <property type="protein sequence ID" value="PHH63646.1"/>
    <property type="molecule type" value="Genomic_DNA"/>
</dbReference>